<reference evidence="1 2" key="1">
    <citation type="submission" date="2019-07" db="EMBL/GenBank/DDBJ databases">
        <title>Full genome sequence of Sphingomonas sp. 4R-6-7(HKS19).</title>
        <authorList>
            <person name="Im W.-T."/>
        </authorList>
    </citation>
    <scope>NUCLEOTIDE SEQUENCE [LARGE SCALE GENOMIC DNA]</scope>
    <source>
        <strain evidence="1 2">HKS19</strain>
    </source>
</reference>
<dbReference type="RefSeq" id="WP_146569890.1">
    <property type="nucleotide sequence ID" value="NZ_CP042306.1"/>
</dbReference>
<name>A0A5B8LFW8_9SPHN</name>
<dbReference type="KEGG" id="spai:FPZ24_04370"/>
<evidence type="ECO:0000313" key="2">
    <source>
        <dbReference type="Proteomes" id="UP000315673"/>
    </source>
</evidence>
<gene>
    <name evidence="1" type="ORF">FPZ24_04370</name>
</gene>
<accession>A0A5B8LFW8</accession>
<organism evidence="1 2">
    <name type="scientific">Sphingomonas panacisoli</name>
    <dbReference type="NCBI Taxonomy" id="1813879"/>
    <lineage>
        <taxon>Bacteria</taxon>
        <taxon>Pseudomonadati</taxon>
        <taxon>Pseudomonadota</taxon>
        <taxon>Alphaproteobacteria</taxon>
        <taxon>Sphingomonadales</taxon>
        <taxon>Sphingomonadaceae</taxon>
        <taxon>Sphingomonas</taxon>
    </lineage>
</organism>
<dbReference type="EMBL" id="CP042306">
    <property type="protein sequence ID" value="QDZ06806.1"/>
    <property type="molecule type" value="Genomic_DNA"/>
</dbReference>
<proteinExistence type="predicted"/>
<dbReference type="AlphaFoldDB" id="A0A5B8LFW8"/>
<sequence>MKISTDARPLALATAAMAGGAMAAAIVPMFRAERRWLRPLGERFNATVKRKLTAAGQAAKRELTSSIPVTPAAAQSTVERVIDEAVSA</sequence>
<protein>
    <submittedName>
        <fullName evidence="1">Uncharacterized protein</fullName>
    </submittedName>
</protein>
<dbReference type="Proteomes" id="UP000315673">
    <property type="component" value="Chromosome"/>
</dbReference>
<evidence type="ECO:0000313" key="1">
    <source>
        <dbReference type="EMBL" id="QDZ06806.1"/>
    </source>
</evidence>
<keyword evidence="2" id="KW-1185">Reference proteome</keyword>